<dbReference type="PANTHER" id="PTHR47585:SF1">
    <property type="entry name" value="DUF1446 DOMAIN-CONTAINING PROTEIN"/>
    <property type="match status" value="1"/>
</dbReference>
<feature type="region of interest" description="Disordered" evidence="1">
    <location>
        <begin position="443"/>
        <end position="475"/>
    </location>
</feature>
<protein>
    <submittedName>
        <fullName evidence="4">DUF1446 domain-containing protein</fullName>
    </submittedName>
</protein>
<dbReference type="KEGG" id="ska:CP970_24355"/>
<dbReference type="PANTHER" id="PTHR47585">
    <property type="match status" value="1"/>
</dbReference>
<sequence>MTPAPLRIGNASGFYGDRFDAMREMLTDGPLDVLTGDYLAELTMLILGRDRLKDPSRGYAKTFLRQLEECLGLAHERGVRIVANAGGLNPSGLAARIRELVRELGIPVAVAHVEGDDLTARFPGVLTANAYLGGAGIAECLRAGADIVVTGRVTDAALVTGPAAAHFGWSPTDHDRLAGAVVAGHILECGTQATGGNYAFFAERDARDLRRPGFPLAEIHEDGSAVITKHDGTGGFVDVGTVTAQLLYETQGSRYAGPDVTARLDTVTLTEEGPDRVRVTGVRGEAPPPTLKVGLNRLGGFRNEVVFVLTGLDIEAKAALVQAQIEDAFDRGKSRPKQVSWELSRTDRPDASTEETASALLRLVVRDADAEAVGRALSGAAIELALGSVPGFHVTAPPGKGAPYGVFEAAYVERDAVEHVSVLPTGERRPVGEDTAHDILVLREPTLKPPPPEPLPPSPTRPTPLGRIAGARSGDKGGDANLGVWVRGDDAWRWLAHELTVDRLRQLLPETRDLVITRHELPNLRALNFVVEGLLGEGVAAQARFDPQAKGLGEWLRARHLDIPEVLL</sequence>
<gene>
    <name evidence="4" type="ORF">CP970_24355</name>
</gene>
<feature type="domain" description="Acyclic terpene utilisation N-terminal" evidence="2">
    <location>
        <begin position="6"/>
        <end position="420"/>
    </location>
</feature>
<evidence type="ECO:0000259" key="2">
    <source>
        <dbReference type="Pfam" id="PF07287"/>
    </source>
</evidence>
<evidence type="ECO:0000259" key="3">
    <source>
        <dbReference type="Pfam" id="PF23544"/>
    </source>
</evidence>
<accession>A0A5J6GGS9</accession>
<dbReference type="AlphaFoldDB" id="A0A5J6GGS9"/>
<dbReference type="EMBL" id="CP023699">
    <property type="protein sequence ID" value="QEU93622.1"/>
    <property type="molecule type" value="Genomic_DNA"/>
</dbReference>
<evidence type="ECO:0000313" key="5">
    <source>
        <dbReference type="Proteomes" id="UP000325529"/>
    </source>
</evidence>
<proteinExistence type="predicted"/>
<feature type="domain" description="AtuA-like ferredoxin-fold" evidence="3">
    <location>
        <begin position="464"/>
        <end position="558"/>
    </location>
</feature>
<evidence type="ECO:0000313" key="4">
    <source>
        <dbReference type="EMBL" id="QEU93622.1"/>
    </source>
</evidence>
<dbReference type="RefSeq" id="WP_150493886.1">
    <property type="nucleotide sequence ID" value="NZ_CP023699.1"/>
</dbReference>
<reference evidence="4 5" key="1">
    <citation type="submission" date="2017-09" db="EMBL/GenBank/DDBJ databases">
        <authorList>
            <person name="Lee N."/>
            <person name="Cho B.-K."/>
        </authorList>
    </citation>
    <scope>NUCLEOTIDE SEQUENCE [LARGE SCALE GENOMIC DNA]</scope>
    <source>
        <strain evidence="4 5">ATCC 12853</strain>
    </source>
</reference>
<evidence type="ECO:0000256" key="1">
    <source>
        <dbReference type="SAM" id="MobiDB-lite"/>
    </source>
</evidence>
<feature type="compositionally biased region" description="Pro residues" evidence="1">
    <location>
        <begin position="447"/>
        <end position="462"/>
    </location>
</feature>
<dbReference type="InterPro" id="IPR010839">
    <property type="entry name" value="AtuA_N"/>
</dbReference>
<name>A0A5J6GGS9_STRKN</name>
<dbReference type="Pfam" id="PF23544">
    <property type="entry name" value="AtuA_ferredoxin"/>
    <property type="match status" value="1"/>
</dbReference>
<keyword evidence="5" id="KW-1185">Reference proteome</keyword>
<dbReference type="Pfam" id="PF07287">
    <property type="entry name" value="AtuA"/>
    <property type="match status" value="1"/>
</dbReference>
<dbReference type="InterPro" id="IPR056362">
    <property type="entry name" value="AtuA-like_ferredoxin_dom"/>
</dbReference>
<dbReference type="Proteomes" id="UP000325529">
    <property type="component" value="Chromosome"/>
</dbReference>
<organism evidence="4 5">
    <name type="scientific">Streptomyces kanamyceticus</name>
    <dbReference type="NCBI Taxonomy" id="1967"/>
    <lineage>
        <taxon>Bacteria</taxon>
        <taxon>Bacillati</taxon>
        <taxon>Actinomycetota</taxon>
        <taxon>Actinomycetes</taxon>
        <taxon>Kitasatosporales</taxon>
        <taxon>Streptomycetaceae</taxon>
        <taxon>Streptomyces</taxon>
    </lineage>
</organism>